<evidence type="ECO:0000313" key="3">
    <source>
        <dbReference type="Proteomes" id="UP001283361"/>
    </source>
</evidence>
<accession>A0AAE1B903</accession>
<sequence>MSIMSSVSIMSSSNVVCSRMSSMSIMSSVSIESSVYNVQVILPLATWTPGLSARDDRCSSSSSSRRDPILTHLTASELVRTSSGFKWPHQKPRRNSEKDSEGSCENFSHKLSVLIERSLLAAAFARLGLTAN</sequence>
<gene>
    <name evidence="2" type="ORF">RRG08_038408</name>
</gene>
<reference evidence="2" key="1">
    <citation type="journal article" date="2023" name="G3 (Bethesda)">
        <title>A reference genome for the long-term kleptoplast-retaining sea slug Elysia crispata morphotype clarki.</title>
        <authorList>
            <person name="Eastman K.E."/>
            <person name="Pendleton A.L."/>
            <person name="Shaikh M.A."/>
            <person name="Suttiyut T."/>
            <person name="Ogas R."/>
            <person name="Tomko P."/>
            <person name="Gavelis G."/>
            <person name="Widhalm J.R."/>
            <person name="Wisecaver J.H."/>
        </authorList>
    </citation>
    <scope>NUCLEOTIDE SEQUENCE</scope>
    <source>
        <strain evidence="2">ECLA1</strain>
    </source>
</reference>
<protein>
    <submittedName>
        <fullName evidence="2">Uncharacterized protein</fullName>
    </submittedName>
</protein>
<name>A0AAE1B903_9GAST</name>
<dbReference type="AlphaFoldDB" id="A0AAE1B903"/>
<evidence type="ECO:0000256" key="1">
    <source>
        <dbReference type="SAM" id="MobiDB-lite"/>
    </source>
</evidence>
<comment type="caution">
    <text evidence="2">The sequence shown here is derived from an EMBL/GenBank/DDBJ whole genome shotgun (WGS) entry which is preliminary data.</text>
</comment>
<feature type="region of interest" description="Disordered" evidence="1">
    <location>
        <begin position="84"/>
        <end position="104"/>
    </location>
</feature>
<proteinExistence type="predicted"/>
<keyword evidence="3" id="KW-1185">Reference proteome</keyword>
<dbReference type="EMBL" id="JAWDGP010000416">
    <property type="protein sequence ID" value="KAK3800802.1"/>
    <property type="molecule type" value="Genomic_DNA"/>
</dbReference>
<dbReference type="Proteomes" id="UP001283361">
    <property type="component" value="Unassembled WGS sequence"/>
</dbReference>
<organism evidence="2 3">
    <name type="scientific">Elysia crispata</name>
    <name type="common">lettuce slug</name>
    <dbReference type="NCBI Taxonomy" id="231223"/>
    <lineage>
        <taxon>Eukaryota</taxon>
        <taxon>Metazoa</taxon>
        <taxon>Spiralia</taxon>
        <taxon>Lophotrochozoa</taxon>
        <taxon>Mollusca</taxon>
        <taxon>Gastropoda</taxon>
        <taxon>Heterobranchia</taxon>
        <taxon>Euthyneura</taxon>
        <taxon>Panpulmonata</taxon>
        <taxon>Sacoglossa</taxon>
        <taxon>Placobranchoidea</taxon>
        <taxon>Plakobranchidae</taxon>
        <taxon>Elysia</taxon>
    </lineage>
</organism>
<evidence type="ECO:0000313" key="2">
    <source>
        <dbReference type="EMBL" id="KAK3800802.1"/>
    </source>
</evidence>